<feature type="transmembrane region" description="Helical" evidence="12">
    <location>
        <begin position="481"/>
        <end position="503"/>
    </location>
</feature>
<dbReference type="InterPro" id="IPR018113">
    <property type="entry name" value="PTrfase_EIIB_Cys"/>
</dbReference>
<evidence type="ECO:0000256" key="4">
    <source>
        <dbReference type="ARBA" id="ARBA00022597"/>
    </source>
</evidence>
<accession>A0A5B9Y5L2</accession>
<evidence type="ECO:0000256" key="6">
    <source>
        <dbReference type="ARBA" id="ARBA00022683"/>
    </source>
</evidence>
<dbReference type="AlphaFoldDB" id="A0A5B9Y5L2"/>
<dbReference type="GO" id="GO:0005886">
    <property type="term" value="C:plasma membrane"/>
    <property type="evidence" value="ECO:0007669"/>
    <property type="project" value="UniProtKB-SubCell"/>
</dbReference>
<dbReference type="InterPro" id="IPR001996">
    <property type="entry name" value="PTS_IIB_1"/>
</dbReference>
<evidence type="ECO:0000256" key="7">
    <source>
        <dbReference type="ARBA" id="ARBA00022692"/>
    </source>
</evidence>
<keyword evidence="7 12" id="KW-0812">Transmembrane</keyword>
<dbReference type="SUPFAM" id="SSF55604">
    <property type="entry name" value="Glucose permease domain IIB"/>
    <property type="match status" value="1"/>
</dbReference>
<dbReference type="GO" id="GO:0015771">
    <property type="term" value="P:trehalose transport"/>
    <property type="evidence" value="ECO:0007669"/>
    <property type="project" value="TreeGrafter"/>
</dbReference>
<keyword evidence="10 12" id="KW-0472">Membrane</keyword>
<dbReference type="Pfam" id="PF02378">
    <property type="entry name" value="PTS_EIIC"/>
    <property type="match status" value="1"/>
</dbReference>
<evidence type="ECO:0000256" key="1">
    <source>
        <dbReference type="ARBA" id="ARBA00004651"/>
    </source>
</evidence>
<dbReference type="GO" id="GO:0009401">
    <property type="term" value="P:phosphoenolpyruvate-dependent sugar phosphotransferase system"/>
    <property type="evidence" value="ECO:0007669"/>
    <property type="project" value="UniProtKB-KW"/>
</dbReference>
<feature type="domain" description="PTS EIIC type-1" evidence="14">
    <location>
        <begin position="126"/>
        <end position="514"/>
    </location>
</feature>
<proteinExistence type="predicted"/>
<dbReference type="Gene3D" id="3.30.1360.60">
    <property type="entry name" value="Glucose permease domain IIB"/>
    <property type="match status" value="1"/>
</dbReference>
<protein>
    <submittedName>
        <fullName evidence="15">PTS system, trehalose-specific IIB component</fullName>
    </submittedName>
</protein>
<dbReference type="PROSITE" id="PS51103">
    <property type="entry name" value="PTS_EIIC_TYPE_1"/>
    <property type="match status" value="1"/>
</dbReference>
<dbReference type="RefSeq" id="WP_166508792.1">
    <property type="nucleotide sequence ID" value="NZ_CP043026.1"/>
</dbReference>
<keyword evidence="4" id="KW-0762">Sugar transport</keyword>
<dbReference type="Proteomes" id="UP000323144">
    <property type="component" value="Chromosome"/>
</dbReference>
<keyword evidence="9 12" id="KW-1133">Transmembrane helix</keyword>
<dbReference type="GO" id="GO:0008982">
    <property type="term" value="F:protein-N(PI)-phosphohistidine-sugar phosphotransferase activity"/>
    <property type="evidence" value="ECO:0007669"/>
    <property type="project" value="InterPro"/>
</dbReference>
<dbReference type="Pfam" id="PF00367">
    <property type="entry name" value="PTS_EIIB"/>
    <property type="match status" value="1"/>
</dbReference>
<feature type="transmembrane region" description="Helical" evidence="12">
    <location>
        <begin position="204"/>
        <end position="220"/>
    </location>
</feature>
<dbReference type="PROSITE" id="PS01035">
    <property type="entry name" value="PTS_EIIB_TYPE_1_CYS"/>
    <property type="match status" value="1"/>
</dbReference>
<reference evidence="15 16" key="1">
    <citation type="submission" date="2019-08" db="EMBL/GenBank/DDBJ databases">
        <title>Complete genome sequence of Spiroplasma chinense CCH (DSM 19755).</title>
        <authorList>
            <person name="Shen H.-Y."/>
            <person name="Lin Y.-C."/>
            <person name="Chou L."/>
            <person name="Kuo C.-H."/>
        </authorList>
    </citation>
    <scope>NUCLEOTIDE SEQUENCE [LARGE SCALE GENOMIC DNA]</scope>
    <source>
        <strain evidence="15 16">CCH</strain>
    </source>
</reference>
<evidence type="ECO:0000313" key="16">
    <source>
        <dbReference type="Proteomes" id="UP000323144"/>
    </source>
</evidence>
<evidence type="ECO:0000256" key="5">
    <source>
        <dbReference type="ARBA" id="ARBA00022679"/>
    </source>
</evidence>
<keyword evidence="8" id="KW-0418">Kinase</keyword>
<dbReference type="EMBL" id="CP043026">
    <property type="protein sequence ID" value="QEH61989.1"/>
    <property type="molecule type" value="Genomic_DNA"/>
</dbReference>
<keyword evidence="5" id="KW-0808">Transferase</keyword>
<feature type="transmembrane region" description="Helical" evidence="12">
    <location>
        <begin position="172"/>
        <end position="197"/>
    </location>
</feature>
<feature type="transmembrane region" description="Helical" evidence="12">
    <location>
        <begin position="426"/>
        <end position="445"/>
    </location>
</feature>
<dbReference type="CDD" id="cd00212">
    <property type="entry name" value="PTS_IIB_glc"/>
    <property type="match status" value="1"/>
</dbReference>
<evidence type="ECO:0000256" key="10">
    <source>
        <dbReference type="ARBA" id="ARBA00023136"/>
    </source>
</evidence>
<dbReference type="InterPro" id="IPR013013">
    <property type="entry name" value="PTS_EIIC_1"/>
</dbReference>
<feature type="transmembrane region" description="Helical" evidence="12">
    <location>
        <begin position="248"/>
        <end position="271"/>
    </location>
</feature>
<dbReference type="InterPro" id="IPR036878">
    <property type="entry name" value="Glu_permease_IIB"/>
</dbReference>
<keyword evidence="6" id="KW-0598">Phosphotransferase system</keyword>
<dbReference type="KEGG" id="schi:SCHIN_v1c07940"/>
<dbReference type="InterPro" id="IPR050558">
    <property type="entry name" value="PTS_Sugar-Specific_Components"/>
</dbReference>
<evidence type="ECO:0000259" key="14">
    <source>
        <dbReference type="PROSITE" id="PS51103"/>
    </source>
</evidence>
<name>A0A5B9Y5L2_9MOLU</name>
<feature type="domain" description="PTS EIIB type-1" evidence="13">
    <location>
        <begin position="8"/>
        <end position="92"/>
    </location>
</feature>
<evidence type="ECO:0000313" key="15">
    <source>
        <dbReference type="EMBL" id="QEH61989.1"/>
    </source>
</evidence>
<gene>
    <name evidence="15" type="primary">treB</name>
    <name evidence="15" type="ORF">SCHIN_v1c07940</name>
</gene>
<evidence type="ECO:0000256" key="11">
    <source>
        <dbReference type="PROSITE-ProRule" id="PRU00421"/>
    </source>
</evidence>
<feature type="transmembrane region" description="Helical" evidence="12">
    <location>
        <begin position="291"/>
        <end position="316"/>
    </location>
</feature>
<keyword evidence="3" id="KW-1003">Cell membrane</keyword>
<keyword evidence="2" id="KW-0813">Transport</keyword>
<dbReference type="PANTHER" id="PTHR30175">
    <property type="entry name" value="PHOSPHOTRANSFERASE SYSTEM TRANSPORT PROTEIN"/>
    <property type="match status" value="1"/>
</dbReference>
<dbReference type="GO" id="GO:0016301">
    <property type="term" value="F:kinase activity"/>
    <property type="evidence" value="ECO:0007669"/>
    <property type="project" value="UniProtKB-KW"/>
</dbReference>
<dbReference type="PROSITE" id="PS51098">
    <property type="entry name" value="PTS_EIIB_TYPE_1"/>
    <property type="match status" value="1"/>
</dbReference>
<evidence type="ECO:0000256" key="2">
    <source>
        <dbReference type="ARBA" id="ARBA00022448"/>
    </source>
</evidence>
<sequence length="543" mass="60197">MANIKMYQDDAKHLFENVGGYENIISFKHCMTRMRFTLRDWSKVNEQEIKSQKYCTGINKVESSNQYQVIIGMGVADFYKAFCEVNDYESDGVSRKNIDFKTKQKEDIAQIKAKWRVKGWGNKALSFISNVFSPIVYPLLGYGLILTIWSLLTVEWSGPASSAADSVHFFKWVVDILDILVGTFSLFITVVVSYTVFRAMNANGVYGIIIGVILTSKGLVEMGAVDVESGESILGNYPGFDITGNGNYYPWLINFNGLLIPMIVVAIFGVYMERWTDKIKNQTAKQIVAPVLIILVTYLFALFIIAPIGMLFTNYLSISINWLSTNYIAKYIALPIIAALYGPLVITGMHHSITPIILQGQATYGATIIQGFITISNISQGIATIAFTVLHKRVKELKNVGVSNGVSAIVGGITEPSLFTVNLKHLFPLIACSIGTACGTLLLVASNTYALQGASSIFGILMYQMQAPELTGVTTWIGGGYVWGILSILLSCGVTFIMTLILGKTKYFWNRSKDLLQEDYNVDINTLKIEMKVKKPKQQKVVK</sequence>
<dbReference type="InterPro" id="IPR003352">
    <property type="entry name" value="PTS_EIIC"/>
</dbReference>
<evidence type="ECO:0000256" key="8">
    <source>
        <dbReference type="ARBA" id="ARBA00022777"/>
    </source>
</evidence>
<organism evidence="15 16">
    <name type="scientific">Spiroplasma chinense</name>
    <dbReference type="NCBI Taxonomy" id="216932"/>
    <lineage>
        <taxon>Bacteria</taxon>
        <taxon>Bacillati</taxon>
        <taxon>Mycoplasmatota</taxon>
        <taxon>Mollicutes</taxon>
        <taxon>Entomoplasmatales</taxon>
        <taxon>Spiroplasmataceae</taxon>
        <taxon>Spiroplasma</taxon>
    </lineage>
</organism>
<evidence type="ECO:0000256" key="9">
    <source>
        <dbReference type="ARBA" id="ARBA00022989"/>
    </source>
</evidence>
<evidence type="ECO:0000256" key="12">
    <source>
        <dbReference type="SAM" id="Phobius"/>
    </source>
</evidence>
<dbReference type="GO" id="GO:0090589">
    <property type="term" value="F:protein-phosphocysteine-trehalose phosphotransferase system transporter activity"/>
    <property type="evidence" value="ECO:0007669"/>
    <property type="project" value="TreeGrafter"/>
</dbReference>
<evidence type="ECO:0000256" key="3">
    <source>
        <dbReference type="ARBA" id="ARBA00022475"/>
    </source>
</evidence>
<feature type="transmembrane region" description="Helical" evidence="12">
    <location>
        <begin position="124"/>
        <end position="152"/>
    </location>
</feature>
<evidence type="ECO:0000259" key="13">
    <source>
        <dbReference type="PROSITE" id="PS51098"/>
    </source>
</evidence>
<dbReference type="PANTHER" id="PTHR30175:SF1">
    <property type="entry name" value="PTS SYSTEM ARBUTIN-, CELLOBIOSE-, AND SALICIN-SPECIFIC EIIBC COMPONENT-RELATED"/>
    <property type="match status" value="1"/>
</dbReference>
<comment type="subcellular location">
    <subcellularLocation>
        <location evidence="1">Cell membrane</location>
        <topology evidence="1">Multi-pass membrane protein</topology>
    </subcellularLocation>
</comment>
<keyword evidence="16" id="KW-1185">Reference proteome</keyword>
<feature type="transmembrane region" description="Helical" evidence="12">
    <location>
        <begin position="328"/>
        <end position="346"/>
    </location>
</feature>
<feature type="active site" description="Phosphocysteine intermediate; for EIIB activity" evidence="11">
    <location>
        <position position="30"/>
    </location>
</feature>